<evidence type="ECO:0000313" key="1">
    <source>
        <dbReference type="EMBL" id="KRZ47972.1"/>
    </source>
</evidence>
<reference evidence="1 2" key="1">
    <citation type="submission" date="2015-05" db="EMBL/GenBank/DDBJ databases">
        <title>Evolution of Trichinella species and genotypes.</title>
        <authorList>
            <person name="Korhonen P.K."/>
            <person name="Edoardo P."/>
            <person name="Giuseppe L.R."/>
            <person name="Gasser R.B."/>
        </authorList>
    </citation>
    <scope>NUCLEOTIDE SEQUENCE [LARGE SCALE GENOMIC DNA]</scope>
    <source>
        <strain evidence="1">ISS10</strain>
    </source>
</reference>
<dbReference type="OrthoDB" id="5927125at2759"/>
<gene>
    <name evidence="1" type="ORF">T02_10263</name>
</gene>
<dbReference type="EMBL" id="JYDW01000503">
    <property type="protein sequence ID" value="KRZ47972.1"/>
    <property type="molecule type" value="Genomic_DNA"/>
</dbReference>
<dbReference type="AlphaFoldDB" id="A0A0V1KL69"/>
<organism evidence="1 2">
    <name type="scientific">Trichinella nativa</name>
    <dbReference type="NCBI Taxonomy" id="6335"/>
    <lineage>
        <taxon>Eukaryota</taxon>
        <taxon>Metazoa</taxon>
        <taxon>Ecdysozoa</taxon>
        <taxon>Nematoda</taxon>
        <taxon>Enoplea</taxon>
        <taxon>Dorylaimia</taxon>
        <taxon>Trichinellida</taxon>
        <taxon>Trichinellidae</taxon>
        <taxon>Trichinella</taxon>
    </lineage>
</organism>
<keyword evidence="2" id="KW-1185">Reference proteome</keyword>
<name>A0A0V1KL69_9BILA</name>
<accession>A0A0V1KL69</accession>
<dbReference type="Proteomes" id="UP000054721">
    <property type="component" value="Unassembled WGS sequence"/>
</dbReference>
<proteinExistence type="predicted"/>
<evidence type="ECO:0000313" key="2">
    <source>
        <dbReference type="Proteomes" id="UP000054721"/>
    </source>
</evidence>
<sequence length="72" mass="8198">MHYELSNCAAEFVAMILNARAMKSKTVPKLNLCQSQFVAFHGVYHELLEKEAALQNVEDPHMRAELECDFGE</sequence>
<comment type="caution">
    <text evidence="1">The sequence shown here is derived from an EMBL/GenBank/DDBJ whole genome shotgun (WGS) entry which is preliminary data.</text>
</comment>
<protein>
    <submittedName>
        <fullName evidence="1">Uncharacterized protein</fullName>
    </submittedName>
</protein>